<dbReference type="Gene3D" id="3.30.230.70">
    <property type="entry name" value="GHMP Kinase, N-terminal domain"/>
    <property type="match status" value="1"/>
</dbReference>
<sequence>MFAILQGPCVLRGEVGSRAVLRRSMCIRVFNLVWIHRARHIRQCRLLLRTTSASARRGPRADLPHYLLHASTILHAADASIISDRLRFALTFALGKLGATSDCGRAKGRSGGMIAELLRASEAQGLSASEQDYYVSGIRAGVRVDGRSLLDVRDLMVETGVLPSAAGSARVHFGETDVLVGVHTVIGDETEGQGHRVPRTLGEALNFQIQIPGALSRDSRDGANVAMMLQQRLEAVFNALDEKALHFEQRILVQPNRMWWQFSIQVLVLRTRGLASLLDASAAALRAALRSTQVPRLHLLPEDEDALPKILLDEKSGMSPQLLDAKLTPMTLTLCQVGGILIADPDAFEELCADAFIQVAMDKAGRVCGLFVSSNEHGIEPTSIVAAVKAAREVCVGWLESVDLILDEDLKELENLFVPRSSHTGFLHTR</sequence>
<protein>
    <recommendedName>
        <fullName evidence="6">Ribosomal RNA-processing protein 42</fullName>
    </recommendedName>
</protein>
<keyword evidence="9" id="KW-0269">Exonuclease</keyword>
<feature type="domain" description="Exoribonuclease phosphorolytic" evidence="7">
    <location>
        <begin position="152"/>
        <end position="295"/>
    </location>
</feature>
<dbReference type="GO" id="GO:0000177">
    <property type="term" value="C:cytoplasmic exosome (RNase complex)"/>
    <property type="evidence" value="ECO:0007669"/>
    <property type="project" value="TreeGrafter"/>
</dbReference>
<dbReference type="InterPro" id="IPR036345">
    <property type="entry name" value="ExoRNase_PH_dom2_sf"/>
</dbReference>
<dbReference type="Pfam" id="PF01138">
    <property type="entry name" value="RNase_PH"/>
    <property type="match status" value="1"/>
</dbReference>
<keyword evidence="10" id="KW-1185">Reference proteome</keyword>
<feature type="domain" description="Exoribonuclease phosphorolytic" evidence="8">
    <location>
        <begin position="331"/>
        <end position="393"/>
    </location>
</feature>
<evidence type="ECO:0000256" key="1">
    <source>
        <dbReference type="ARBA" id="ARBA00004496"/>
    </source>
</evidence>
<keyword evidence="5" id="KW-0271">Exosome</keyword>
<evidence type="ECO:0000256" key="2">
    <source>
        <dbReference type="ARBA" id="ARBA00004604"/>
    </source>
</evidence>
<keyword evidence="4" id="KW-0963">Cytoplasm</keyword>
<dbReference type="SUPFAM" id="SSF54211">
    <property type="entry name" value="Ribosomal protein S5 domain 2-like"/>
    <property type="match status" value="1"/>
</dbReference>
<reference evidence="10" key="1">
    <citation type="journal article" date="2019" name="Nat. Commun.">
        <title>Expansion of phycobilisome linker gene families in mesophilic red algae.</title>
        <authorList>
            <person name="Lee J."/>
            <person name="Kim D."/>
            <person name="Bhattacharya D."/>
            <person name="Yoon H.S."/>
        </authorList>
    </citation>
    <scope>NUCLEOTIDE SEQUENCE [LARGE SCALE GENOMIC DNA]</scope>
    <source>
        <strain evidence="10">CCMP 1328</strain>
    </source>
</reference>
<dbReference type="InterPro" id="IPR050590">
    <property type="entry name" value="Exosome_comp_Rrp42_subfam"/>
</dbReference>
<dbReference type="GO" id="GO:0016075">
    <property type="term" value="P:rRNA catabolic process"/>
    <property type="evidence" value="ECO:0007669"/>
    <property type="project" value="TreeGrafter"/>
</dbReference>
<dbReference type="PANTHER" id="PTHR11097">
    <property type="entry name" value="EXOSOME COMPLEX EXONUCLEASE RIBOSOMAL RNA PROCESSING PROTEIN"/>
    <property type="match status" value="1"/>
</dbReference>
<dbReference type="AlphaFoldDB" id="A0A5J4ZAX6"/>
<dbReference type="PANTHER" id="PTHR11097:SF8">
    <property type="entry name" value="EXOSOME COMPLEX COMPONENT RRP42"/>
    <property type="match status" value="1"/>
</dbReference>
<dbReference type="InterPro" id="IPR027408">
    <property type="entry name" value="PNPase/RNase_PH_dom_sf"/>
</dbReference>
<dbReference type="GO" id="GO:0071038">
    <property type="term" value="P:TRAMP-dependent tRNA surveillance pathway"/>
    <property type="evidence" value="ECO:0007669"/>
    <property type="project" value="TreeGrafter"/>
</dbReference>
<comment type="subcellular location">
    <subcellularLocation>
        <location evidence="1">Cytoplasm</location>
    </subcellularLocation>
    <subcellularLocation>
        <location evidence="2">Nucleus</location>
        <location evidence="2">Nucleolus</location>
    </subcellularLocation>
</comment>
<dbReference type="GO" id="GO:0005730">
    <property type="term" value="C:nucleolus"/>
    <property type="evidence" value="ECO:0007669"/>
    <property type="project" value="UniProtKB-SubCell"/>
</dbReference>
<dbReference type="GO" id="GO:0035925">
    <property type="term" value="F:mRNA 3'-UTR AU-rich region binding"/>
    <property type="evidence" value="ECO:0007669"/>
    <property type="project" value="TreeGrafter"/>
</dbReference>
<evidence type="ECO:0000259" key="8">
    <source>
        <dbReference type="Pfam" id="PF03725"/>
    </source>
</evidence>
<dbReference type="GO" id="GO:0034476">
    <property type="term" value="P:U5 snRNA 3'-end processing"/>
    <property type="evidence" value="ECO:0007669"/>
    <property type="project" value="TreeGrafter"/>
</dbReference>
<dbReference type="GO" id="GO:0004527">
    <property type="term" value="F:exonuclease activity"/>
    <property type="evidence" value="ECO:0007669"/>
    <property type="project" value="UniProtKB-KW"/>
</dbReference>
<keyword evidence="9" id="KW-0540">Nuclease</keyword>
<evidence type="ECO:0000313" key="10">
    <source>
        <dbReference type="Proteomes" id="UP000324585"/>
    </source>
</evidence>
<gene>
    <name evidence="9" type="ORF">FVE85_7372</name>
</gene>
<evidence type="ECO:0000256" key="6">
    <source>
        <dbReference type="ARBA" id="ARBA00042523"/>
    </source>
</evidence>
<evidence type="ECO:0000313" key="9">
    <source>
        <dbReference type="EMBL" id="KAA8499787.1"/>
    </source>
</evidence>
<name>A0A5J4ZAX6_PORPP</name>
<comment type="caution">
    <text evidence="9">The sequence shown here is derived from an EMBL/GenBank/DDBJ whole genome shotgun (WGS) entry which is preliminary data.</text>
</comment>
<accession>A0A5J4ZAX6</accession>
<evidence type="ECO:0000256" key="4">
    <source>
        <dbReference type="ARBA" id="ARBA00022490"/>
    </source>
</evidence>
<dbReference type="GO" id="GO:0000176">
    <property type="term" value="C:nuclear exosome (RNase complex)"/>
    <property type="evidence" value="ECO:0007669"/>
    <property type="project" value="TreeGrafter"/>
</dbReference>
<dbReference type="SUPFAM" id="SSF55666">
    <property type="entry name" value="Ribonuclease PH domain 2-like"/>
    <property type="match status" value="1"/>
</dbReference>
<keyword evidence="9" id="KW-0378">Hydrolase</keyword>
<dbReference type="InterPro" id="IPR020568">
    <property type="entry name" value="Ribosomal_Su5_D2-typ_SF"/>
</dbReference>
<dbReference type="EMBL" id="VRMN01000001">
    <property type="protein sequence ID" value="KAA8499787.1"/>
    <property type="molecule type" value="Genomic_DNA"/>
</dbReference>
<organism evidence="9 10">
    <name type="scientific">Porphyridium purpureum</name>
    <name type="common">Red alga</name>
    <name type="synonym">Porphyridium cruentum</name>
    <dbReference type="NCBI Taxonomy" id="35688"/>
    <lineage>
        <taxon>Eukaryota</taxon>
        <taxon>Rhodophyta</taxon>
        <taxon>Bangiophyceae</taxon>
        <taxon>Porphyridiales</taxon>
        <taxon>Porphyridiaceae</taxon>
        <taxon>Porphyridium</taxon>
    </lineage>
</organism>
<dbReference type="GO" id="GO:0000467">
    <property type="term" value="P:exonucleolytic trimming to generate mature 3'-end of 5.8S rRNA from tricistronic rRNA transcript (SSU-rRNA, 5.8S rRNA, LSU-rRNA)"/>
    <property type="evidence" value="ECO:0007669"/>
    <property type="project" value="TreeGrafter"/>
</dbReference>
<evidence type="ECO:0000259" key="7">
    <source>
        <dbReference type="Pfam" id="PF01138"/>
    </source>
</evidence>
<dbReference type="Proteomes" id="UP000324585">
    <property type="component" value="Unassembled WGS sequence"/>
</dbReference>
<dbReference type="Pfam" id="PF03725">
    <property type="entry name" value="RNase_PH_C"/>
    <property type="match status" value="1"/>
</dbReference>
<dbReference type="InterPro" id="IPR015847">
    <property type="entry name" value="ExoRNase_PH_dom2"/>
</dbReference>
<proteinExistence type="inferred from homology"/>
<dbReference type="InterPro" id="IPR001247">
    <property type="entry name" value="ExoRNase_PH_dom1"/>
</dbReference>
<evidence type="ECO:0000256" key="5">
    <source>
        <dbReference type="ARBA" id="ARBA00022835"/>
    </source>
</evidence>
<comment type="similarity">
    <text evidence="3">Belongs to the RNase PH family.</text>
</comment>
<dbReference type="GO" id="GO:0034475">
    <property type="term" value="P:U4 snRNA 3'-end processing"/>
    <property type="evidence" value="ECO:0007669"/>
    <property type="project" value="TreeGrafter"/>
</dbReference>
<dbReference type="GO" id="GO:0034473">
    <property type="term" value="P:U1 snRNA 3'-end processing"/>
    <property type="evidence" value="ECO:0007669"/>
    <property type="project" value="TreeGrafter"/>
</dbReference>
<dbReference type="GO" id="GO:0071035">
    <property type="term" value="P:nuclear polyadenylation-dependent rRNA catabolic process"/>
    <property type="evidence" value="ECO:0007669"/>
    <property type="project" value="TreeGrafter"/>
</dbReference>
<dbReference type="OrthoDB" id="272245at2759"/>
<evidence type="ECO:0000256" key="3">
    <source>
        <dbReference type="ARBA" id="ARBA00006678"/>
    </source>
</evidence>
<dbReference type="GO" id="GO:0071028">
    <property type="term" value="P:nuclear mRNA surveillance"/>
    <property type="evidence" value="ECO:0007669"/>
    <property type="project" value="TreeGrafter"/>
</dbReference>